<sequence length="207" mass="23292">MNTATRDRLIEEAMRLFGEQGYRATSVAQIEEAAGLTPGSGGLYHHFRSKELLLEAGIDRQLDRLRALRDIGQIFEGLTDIRSELTVMGRYTLEVIDEESQLLRIVSSELRNRPAKLVETLADLVDQSYAGMASWVQRNTPGIERERAENIATIAMNALFAHRTMPHFLGLQPLSIQDDRIIGEWVEMVAGRIEQCDPTRGARADQN</sequence>
<dbReference type="InterPro" id="IPR050109">
    <property type="entry name" value="HTH-type_TetR-like_transc_reg"/>
</dbReference>
<dbReference type="InterPro" id="IPR001647">
    <property type="entry name" value="HTH_TetR"/>
</dbReference>
<dbReference type="PANTHER" id="PTHR30055">
    <property type="entry name" value="HTH-TYPE TRANSCRIPTIONAL REGULATOR RUTR"/>
    <property type="match status" value="1"/>
</dbReference>
<gene>
    <name evidence="4" type="ORF">CSW57_07700</name>
</gene>
<accession>A0A2G3PPV4</accession>
<evidence type="ECO:0000256" key="1">
    <source>
        <dbReference type="ARBA" id="ARBA00023125"/>
    </source>
</evidence>
<dbReference type="GO" id="GO:0000976">
    <property type="term" value="F:transcription cis-regulatory region binding"/>
    <property type="evidence" value="ECO:0007669"/>
    <property type="project" value="TreeGrafter"/>
</dbReference>
<evidence type="ECO:0000313" key="5">
    <source>
        <dbReference type="Proteomes" id="UP000225108"/>
    </source>
</evidence>
<keyword evidence="1 2" id="KW-0238">DNA-binding</keyword>
<evidence type="ECO:0000259" key="3">
    <source>
        <dbReference type="PROSITE" id="PS50977"/>
    </source>
</evidence>
<dbReference type="SUPFAM" id="SSF46689">
    <property type="entry name" value="Homeodomain-like"/>
    <property type="match status" value="1"/>
</dbReference>
<dbReference type="GO" id="GO:0003700">
    <property type="term" value="F:DNA-binding transcription factor activity"/>
    <property type="evidence" value="ECO:0007669"/>
    <property type="project" value="TreeGrafter"/>
</dbReference>
<protein>
    <submittedName>
        <fullName evidence="4">TetR family transcriptional regulator</fullName>
    </submittedName>
</protein>
<dbReference type="InterPro" id="IPR009057">
    <property type="entry name" value="Homeodomain-like_sf"/>
</dbReference>
<dbReference type="PROSITE" id="PS50977">
    <property type="entry name" value="HTH_TETR_2"/>
    <property type="match status" value="1"/>
</dbReference>
<feature type="domain" description="HTH tetR-type" evidence="3">
    <location>
        <begin position="3"/>
        <end position="65"/>
    </location>
</feature>
<dbReference type="EMBL" id="PEBD01000005">
    <property type="protein sequence ID" value="PHV67801.1"/>
    <property type="molecule type" value="Genomic_DNA"/>
</dbReference>
<proteinExistence type="predicted"/>
<comment type="caution">
    <text evidence="4">The sequence shown here is derived from an EMBL/GenBank/DDBJ whole genome shotgun (WGS) entry which is preliminary data.</text>
</comment>
<name>A0A2G3PPV4_WILMA</name>
<evidence type="ECO:0000256" key="2">
    <source>
        <dbReference type="PROSITE-ProRule" id="PRU00335"/>
    </source>
</evidence>
<evidence type="ECO:0000313" key="4">
    <source>
        <dbReference type="EMBL" id="PHV67801.1"/>
    </source>
</evidence>
<dbReference type="Proteomes" id="UP000225108">
    <property type="component" value="Unassembled WGS sequence"/>
</dbReference>
<comment type="caution">
    <text evidence="2">Lacks conserved residue(s) required for the propagation of feature annotation.</text>
</comment>
<dbReference type="RefSeq" id="WP_099382460.1">
    <property type="nucleotide sequence ID" value="NZ_PEBD01000005.1"/>
</dbReference>
<dbReference type="Pfam" id="PF00440">
    <property type="entry name" value="TetR_N"/>
    <property type="match status" value="1"/>
</dbReference>
<dbReference type="PANTHER" id="PTHR30055:SF226">
    <property type="entry name" value="HTH-TYPE TRANSCRIPTIONAL REGULATOR PKSA"/>
    <property type="match status" value="1"/>
</dbReference>
<dbReference type="Gene3D" id="1.10.357.10">
    <property type="entry name" value="Tetracycline Repressor, domain 2"/>
    <property type="match status" value="1"/>
</dbReference>
<reference evidence="4 5" key="1">
    <citation type="submission" date="2017-10" db="EMBL/GenBank/DDBJ databases">
        <title>The draft genome sequence of Williamsia sp. BULT 1.1 isolated from the semi-arid grassland soils from South Africa.</title>
        <authorList>
            <person name="Kabwe M.H."/>
            <person name="Govender N."/>
            <person name="Mutseka Lunga P."/>
            <person name="Vikram S."/>
            <person name="Makhalanyane T.P."/>
        </authorList>
    </citation>
    <scope>NUCLEOTIDE SEQUENCE [LARGE SCALE GENOMIC DNA]</scope>
    <source>
        <strain evidence="4 5">BULT 1.1</strain>
    </source>
</reference>
<dbReference type="AlphaFoldDB" id="A0A2G3PPV4"/>
<organism evidence="4 5">
    <name type="scientific">Williamsia marianensis</name>
    <dbReference type="NCBI Taxonomy" id="85044"/>
    <lineage>
        <taxon>Bacteria</taxon>
        <taxon>Bacillati</taxon>
        <taxon>Actinomycetota</taxon>
        <taxon>Actinomycetes</taxon>
        <taxon>Mycobacteriales</taxon>
        <taxon>Nocardiaceae</taxon>
        <taxon>Williamsia</taxon>
    </lineage>
</organism>